<dbReference type="NCBIfam" id="TIGR04183">
    <property type="entry name" value="Por_Secre_tail"/>
    <property type="match status" value="1"/>
</dbReference>
<dbReference type="Pfam" id="PF18962">
    <property type="entry name" value="Por_Secre_tail"/>
    <property type="match status" value="1"/>
</dbReference>
<reference evidence="9 10" key="1">
    <citation type="submission" date="2019-04" db="EMBL/GenBank/DDBJ databases">
        <title>Flavobacterium sp. GS03.</title>
        <authorList>
            <person name="Kim H."/>
        </authorList>
    </citation>
    <scope>NUCLEOTIDE SEQUENCE [LARGE SCALE GENOMIC DNA]</scope>
    <source>
        <strain evidence="9 10">GS03</strain>
    </source>
</reference>
<dbReference type="NCBIfam" id="NF012200">
    <property type="entry name" value="choice_anch_D"/>
    <property type="match status" value="2"/>
</dbReference>
<dbReference type="OrthoDB" id="2582440at2"/>
<dbReference type="GO" id="GO:0005975">
    <property type="term" value="P:carbohydrate metabolic process"/>
    <property type="evidence" value="ECO:0007669"/>
    <property type="project" value="UniProtKB-ARBA"/>
</dbReference>
<dbReference type="EMBL" id="CP038810">
    <property type="protein sequence ID" value="QBZ98933.1"/>
    <property type="molecule type" value="Genomic_DNA"/>
</dbReference>
<dbReference type="GO" id="GO:0004553">
    <property type="term" value="F:hydrolase activity, hydrolyzing O-glycosyl compounds"/>
    <property type="evidence" value="ECO:0007669"/>
    <property type="project" value="UniProtKB-ARBA"/>
</dbReference>
<dbReference type="Proteomes" id="UP000296862">
    <property type="component" value="Chromosome"/>
</dbReference>
<protein>
    <recommendedName>
        <fullName evidence="8">LamG-like jellyroll fold domain-containing protein</fullName>
    </recommendedName>
</protein>
<dbReference type="Pfam" id="PF26628">
    <property type="entry name" value="DUF8202"/>
    <property type="match status" value="1"/>
</dbReference>
<dbReference type="Pfam" id="PF13385">
    <property type="entry name" value="Laminin_G_3"/>
    <property type="match status" value="1"/>
</dbReference>
<evidence type="ECO:0000256" key="6">
    <source>
        <dbReference type="ARBA" id="ARBA00023157"/>
    </source>
</evidence>
<evidence type="ECO:0000256" key="4">
    <source>
        <dbReference type="ARBA" id="ARBA00022729"/>
    </source>
</evidence>
<evidence type="ECO:0000256" key="1">
    <source>
        <dbReference type="ARBA" id="ARBA00004138"/>
    </source>
</evidence>
<proteinExistence type="predicted"/>
<keyword evidence="7" id="KW-0966">Cell projection</keyword>
<feature type="domain" description="LamG-like jellyroll fold" evidence="8">
    <location>
        <begin position="969"/>
        <end position="1101"/>
    </location>
</feature>
<dbReference type="Gene3D" id="2.60.120.200">
    <property type="match status" value="1"/>
</dbReference>
<evidence type="ECO:0000256" key="3">
    <source>
        <dbReference type="ARBA" id="ARBA00022490"/>
    </source>
</evidence>
<evidence type="ECO:0000256" key="5">
    <source>
        <dbReference type="ARBA" id="ARBA00023069"/>
    </source>
</evidence>
<dbReference type="SUPFAM" id="SSF49899">
    <property type="entry name" value="Concanavalin A-like lectins/glucanases"/>
    <property type="match status" value="1"/>
</dbReference>
<keyword evidence="5" id="KW-0969">Cilium</keyword>
<dbReference type="InterPro" id="IPR013783">
    <property type="entry name" value="Ig-like_fold"/>
</dbReference>
<keyword evidence="6" id="KW-1015">Disulfide bond</keyword>
<keyword evidence="3" id="KW-0963">Cytoplasm</keyword>
<dbReference type="InterPro" id="IPR053879">
    <property type="entry name" value="HYDIN_VesB_CFA65-like_Ig"/>
</dbReference>
<dbReference type="RefSeq" id="WP_136152811.1">
    <property type="nucleotide sequence ID" value="NZ_CP038810.1"/>
</dbReference>
<sequence length="1799" mass="188601">MKNLLLTAENNQILLVLMLLSFTIGRGQVVTQTYTTSTTFTVPAGVTQVSVEAWGGGGKGGTINGIGYGGGGGGGAYSSGLVTVVPGNTYTVTVGTGATTTAAGGDSWFDTATTILAKGGGSVANNSTAGAAGGSAAASIGTTKYSGGNGANGSAILIIGGGGGSSAGTAAAGNSGANNNGGTAPAGGGDGGNGSALVGNGSPGISPGGAGGGAYGLIFSLFTGGVGANGQVKLTYTLVPEITVSGNGNTIADGDASPSTTDWTDLGTTTGATCSLTKTFTIANIAAGDLSVGAISISGTNAADFSVTTLPASTVVYGGSTTFVVTFTPSGSGVRTANLSIANSDADENTYDFAISGTGSNPEINIQGNATSISNGDVTPSTVDGTDFGSMELSSGTVVRTFAIQNTGGSTLTLSNPTISGANAADFSVTTNPGLSVTAGNSTTFTITFNPSAAGTRTATITIANIDCDESSYTFGVQGTGIVYTNGPGGVLDDLQLWLRADLIDGTTTVSDNSNVSTWYTQAGGANAIKPAAVGSPVYKNNTSNNLNFNAVVDFTNNYNLPSQVYTDTDSSRQYLRGASGFYTNDMFVVIVPDVSVTASLSCMDIFCGDQVSEINELDTSGVGYGNSTTRFTNEVLAYGLGTSAKYGVGEVSTTASYSSAGIINARNNTANTGMQLCYNENSVGTAEVNTATYGNVNNSQFWIGRSEGWDGSLDGRVAEIITFSSRKNDATERAKIQSYLAIKYGITLGTNGTSQNYLSSTGTTLWNTATNAGYNYNIAGIGRDDISKLNQKQSKNGVANSVVTIGLGTIASTNTANTNTFDTDGEYLVWGENGGNMNDSGSDISVTFGGNNVTTLIDVPNKKWKIVETGGNVGITKAAVATSDLSGLPALSGNDAYVMLVADDASFTTNVEAVFLNTNGANQEALYDFDGTKFFTFGVAHETVASRHVSLDGVDDRIKFDAVNNLSNAFTMMFWVRPTGQNTLSNDRTIASKYDGTTGYRVYLSTDNKINVSWTGGTTVTSATVLPTSVWHNIGIIYSGGSVKLYIDGVLDSTVASSSPSANVNTFSIGAEYRSKSDTRNYFKGDIDEFRLWDKALTLNELRFIMNQEIFQNGTGTKGGIVSSTITKNDISTLNWSNLIAYYSMNSFIATYVNDDSSNTNRGTLFVPNKVTVTLQSSPVPYETATNDLWSNGAAWANSSGLYLPNSLSIVDGVTPIDWGIVKTSHNLSSTGNKKLLGLVVNNNTLTVSNDSKIEISHYLKLDGKIDLQGKSQLIQTTDSDLDANSIGSLERDQQGQSIKYNYNYWSSPVSSINNTTINHGFTVAGVMKDATDVNNIQNLQWTAGVNGSPTTPITLSSYWIFKFQNSTNNYANWAQVGPNGTLLPGQGYTMKGCGSAAADQNYTFVGKPNNGTITSTVGPNNLNLCGNPYPSAIDANQFIDDNASSITGTLYLWEHYNTNPSHTTIQYQGGYATYTKTGGTAPIAPAGISGAGSSSKTPKRFIPVGQGFFVTGSTSGGTITFNNGQRLFIKEDDAVNSYAMFKMDRGGRTSVIDPMYNNTPDSFEQEQFTKIKLGYTSKDNYHRQILLGFMNQHATAAYDAGYDGLSIETPTNDMYFINGANKLNISGDGYFNPNNIYPLGVKNATAGTVVFGLDSLENFNDRYEIYIYDSEDNTYNSIKTQNFKVSLPVGTFENRFSLRFTNSPTSLRSLKDDTINYGIEVTNSQSDNMINIKNELEETTVKSVALFNMVGQNMMNWTASKQNQKLIQLPVSELSTGTYIVKVNTDKGIVTKKILIK</sequence>
<dbReference type="SMART" id="SM00560">
    <property type="entry name" value="LamGL"/>
    <property type="match status" value="1"/>
</dbReference>
<keyword evidence="10" id="KW-1185">Reference proteome</keyword>
<dbReference type="InterPro" id="IPR026444">
    <property type="entry name" value="Secre_tail"/>
</dbReference>
<evidence type="ECO:0000256" key="2">
    <source>
        <dbReference type="ARBA" id="ARBA00004496"/>
    </source>
</evidence>
<dbReference type="InterPro" id="IPR006558">
    <property type="entry name" value="LamG-like"/>
</dbReference>
<dbReference type="KEGG" id="fsn:GS03_02445"/>
<dbReference type="Pfam" id="PF22544">
    <property type="entry name" value="HYDIN_VesB_CFA65-like_Ig"/>
    <property type="match status" value="1"/>
</dbReference>
<evidence type="ECO:0000259" key="8">
    <source>
        <dbReference type="SMART" id="SM00560"/>
    </source>
</evidence>
<evidence type="ECO:0000313" key="9">
    <source>
        <dbReference type="EMBL" id="QBZ98933.1"/>
    </source>
</evidence>
<dbReference type="InterPro" id="IPR013320">
    <property type="entry name" value="ConA-like_dom_sf"/>
</dbReference>
<accession>A0A4P7PXW1</accession>
<gene>
    <name evidence="9" type="ORF">GS03_02445</name>
</gene>
<dbReference type="Gene3D" id="2.60.40.10">
    <property type="entry name" value="Immunoglobulins"/>
    <property type="match status" value="2"/>
</dbReference>
<dbReference type="InterPro" id="IPR049304">
    <property type="entry name" value="Gly_rich_dom"/>
</dbReference>
<dbReference type="InterPro" id="IPR058515">
    <property type="entry name" value="DUF8202"/>
</dbReference>
<comment type="subcellular location">
    <subcellularLocation>
        <location evidence="1">Cell projection</location>
        <location evidence="1">Cilium</location>
    </subcellularLocation>
    <subcellularLocation>
        <location evidence="2">Cytoplasm</location>
    </subcellularLocation>
</comment>
<name>A0A4P7PXW1_9FLAO</name>
<dbReference type="Pfam" id="PF21722">
    <property type="entry name" value="Gly_rich_2"/>
    <property type="match status" value="1"/>
</dbReference>
<evidence type="ECO:0000313" key="10">
    <source>
        <dbReference type="Proteomes" id="UP000296862"/>
    </source>
</evidence>
<keyword evidence="4" id="KW-0732">Signal</keyword>
<organism evidence="9 10">
    <name type="scientific">Flavobacterium sangjuense</name>
    <dbReference type="NCBI Taxonomy" id="2518177"/>
    <lineage>
        <taxon>Bacteria</taxon>
        <taxon>Pseudomonadati</taxon>
        <taxon>Bacteroidota</taxon>
        <taxon>Flavobacteriia</taxon>
        <taxon>Flavobacteriales</taxon>
        <taxon>Flavobacteriaceae</taxon>
        <taxon>Flavobacterium</taxon>
    </lineage>
</organism>
<dbReference type="GO" id="GO:0005737">
    <property type="term" value="C:cytoplasm"/>
    <property type="evidence" value="ECO:0007669"/>
    <property type="project" value="UniProtKB-SubCell"/>
</dbReference>
<evidence type="ECO:0000256" key="7">
    <source>
        <dbReference type="ARBA" id="ARBA00023273"/>
    </source>
</evidence>